<dbReference type="EMBL" id="JASCZI010182116">
    <property type="protein sequence ID" value="MED6187074.1"/>
    <property type="molecule type" value="Genomic_DNA"/>
</dbReference>
<sequence>MVQETFEILMDQPEPVAEGQLEVLSEQQVEEVVAGEGSQNLATFDGAEFVGAFSESFDYLIRAFPRLGLPLFPFRFGFLTGHRLIPERFVPLFLRESWLLSHR</sequence>
<comment type="caution">
    <text evidence="1">The sequence shown here is derived from an EMBL/GenBank/DDBJ whole genome shotgun (WGS) entry which is preliminary data.</text>
</comment>
<keyword evidence="2" id="KW-1185">Reference proteome</keyword>
<protein>
    <submittedName>
        <fullName evidence="1">Uncharacterized protein</fullName>
    </submittedName>
</protein>
<dbReference type="Proteomes" id="UP001341840">
    <property type="component" value="Unassembled WGS sequence"/>
</dbReference>
<gene>
    <name evidence="1" type="ORF">PIB30_072928</name>
</gene>
<name>A0ABU6WNW4_9FABA</name>
<reference evidence="1 2" key="1">
    <citation type="journal article" date="2023" name="Plants (Basel)">
        <title>Bridging the Gap: Combining Genomics and Transcriptomics Approaches to Understand Stylosanthes scabra, an Orphan Legume from the Brazilian Caatinga.</title>
        <authorList>
            <person name="Ferreira-Neto J.R.C."/>
            <person name="da Silva M.D."/>
            <person name="Binneck E."/>
            <person name="de Melo N.F."/>
            <person name="da Silva R.H."/>
            <person name="de Melo A.L.T.M."/>
            <person name="Pandolfi V."/>
            <person name="Bustamante F.O."/>
            <person name="Brasileiro-Vidal A.C."/>
            <person name="Benko-Iseppon A.M."/>
        </authorList>
    </citation>
    <scope>NUCLEOTIDE SEQUENCE [LARGE SCALE GENOMIC DNA]</scope>
    <source>
        <tissue evidence="1">Leaves</tissue>
    </source>
</reference>
<organism evidence="1 2">
    <name type="scientific">Stylosanthes scabra</name>
    <dbReference type="NCBI Taxonomy" id="79078"/>
    <lineage>
        <taxon>Eukaryota</taxon>
        <taxon>Viridiplantae</taxon>
        <taxon>Streptophyta</taxon>
        <taxon>Embryophyta</taxon>
        <taxon>Tracheophyta</taxon>
        <taxon>Spermatophyta</taxon>
        <taxon>Magnoliopsida</taxon>
        <taxon>eudicotyledons</taxon>
        <taxon>Gunneridae</taxon>
        <taxon>Pentapetalae</taxon>
        <taxon>rosids</taxon>
        <taxon>fabids</taxon>
        <taxon>Fabales</taxon>
        <taxon>Fabaceae</taxon>
        <taxon>Papilionoideae</taxon>
        <taxon>50 kb inversion clade</taxon>
        <taxon>dalbergioids sensu lato</taxon>
        <taxon>Dalbergieae</taxon>
        <taxon>Pterocarpus clade</taxon>
        <taxon>Stylosanthes</taxon>
    </lineage>
</organism>
<accession>A0ABU6WNW4</accession>
<evidence type="ECO:0000313" key="1">
    <source>
        <dbReference type="EMBL" id="MED6187074.1"/>
    </source>
</evidence>
<proteinExistence type="predicted"/>
<evidence type="ECO:0000313" key="2">
    <source>
        <dbReference type="Proteomes" id="UP001341840"/>
    </source>
</evidence>